<comment type="subcellular location">
    <subcellularLocation>
        <location evidence="1">Bacterial flagellum basal body</location>
    </subcellularLocation>
</comment>
<dbReference type="OrthoDB" id="9788334at2"/>
<protein>
    <submittedName>
        <fullName evidence="3">Flagellar basal-body rod protein FlgB</fullName>
    </submittedName>
</protein>
<accession>A0A4V2R548</accession>
<organism evidence="3 4">
    <name type="scientific">Rhodovulum steppense</name>
    <dbReference type="NCBI Taxonomy" id="540251"/>
    <lineage>
        <taxon>Bacteria</taxon>
        <taxon>Pseudomonadati</taxon>
        <taxon>Pseudomonadota</taxon>
        <taxon>Alphaproteobacteria</taxon>
        <taxon>Rhodobacterales</taxon>
        <taxon>Paracoccaceae</taxon>
        <taxon>Rhodovulum</taxon>
    </lineage>
</organism>
<evidence type="ECO:0000259" key="2">
    <source>
        <dbReference type="Pfam" id="PF00460"/>
    </source>
</evidence>
<evidence type="ECO:0000313" key="3">
    <source>
        <dbReference type="EMBL" id="TCM87054.1"/>
    </source>
</evidence>
<sequence length="131" mass="14340">MFEKLEIFRMAHGLATHAGTRQAVVARNVANADTPGYRAQDIAAFADTYRKTGDEMGLRRTREGHMPARDPLPFRTELRADDVPGEPNGNSVALEEEMLKAADTKSKHDLALAVYRSSLSIIRTSLGRSGG</sequence>
<evidence type="ECO:0000313" key="4">
    <source>
        <dbReference type="Proteomes" id="UP000295277"/>
    </source>
</evidence>
<dbReference type="EMBL" id="SLVM01000003">
    <property type="protein sequence ID" value="TCM87054.1"/>
    <property type="molecule type" value="Genomic_DNA"/>
</dbReference>
<feature type="domain" description="Flagellar basal body rod protein N-terminal" evidence="2">
    <location>
        <begin position="20"/>
        <end position="38"/>
    </location>
</feature>
<dbReference type="GO" id="GO:0009425">
    <property type="term" value="C:bacterial-type flagellum basal body"/>
    <property type="evidence" value="ECO:0007669"/>
    <property type="project" value="UniProtKB-SubCell"/>
</dbReference>
<dbReference type="Pfam" id="PF00460">
    <property type="entry name" value="Flg_bb_rod"/>
    <property type="match status" value="1"/>
</dbReference>
<keyword evidence="3" id="KW-0969">Cilium</keyword>
<evidence type="ECO:0000256" key="1">
    <source>
        <dbReference type="ARBA" id="ARBA00004117"/>
    </source>
</evidence>
<reference evidence="3 4" key="1">
    <citation type="submission" date="2019-03" db="EMBL/GenBank/DDBJ databases">
        <title>Genomic Encyclopedia of Type Strains, Phase IV (KMG-IV): sequencing the most valuable type-strain genomes for metagenomic binning, comparative biology and taxonomic classification.</title>
        <authorList>
            <person name="Goeker M."/>
        </authorList>
    </citation>
    <scope>NUCLEOTIDE SEQUENCE [LARGE SCALE GENOMIC DNA]</scope>
    <source>
        <strain evidence="3 4">DSM 21153</strain>
    </source>
</reference>
<keyword evidence="3" id="KW-0282">Flagellum</keyword>
<keyword evidence="3" id="KW-0966">Cell projection</keyword>
<dbReference type="RefSeq" id="WP_132693561.1">
    <property type="nucleotide sequence ID" value="NZ_SLVM01000003.1"/>
</dbReference>
<dbReference type="Proteomes" id="UP000295277">
    <property type="component" value="Unassembled WGS sequence"/>
</dbReference>
<comment type="caution">
    <text evidence="3">The sequence shown here is derived from an EMBL/GenBank/DDBJ whole genome shotgun (WGS) entry which is preliminary data.</text>
</comment>
<proteinExistence type="predicted"/>
<dbReference type="NCBIfam" id="NF009270">
    <property type="entry name" value="PRK12627.1"/>
    <property type="match status" value="1"/>
</dbReference>
<dbReference type="InterPro" id="IPR001444">
    <property type="entry name" value="Flag_bb_rod_N"/>
</dbReference>
<keyword evidence="4" id="KW-1185">Reference proteome</keyword>
<gene>
    <name evidence="3" type="ORF">EV216_103132</name>
</gene>
<name>A0A4V2R548_9RHOB</name>
<dbReference type="AlphaFoldDB" id="A0A4V2R548"/>